<accession>Q6KNK3</accession>
<keyword evidence="2" id="KW-1185">Reference proteome</keyword>
<accession>Q6HUB6</accession>
<proteinExistence type="predicted"/>
<accession>Q81W69</accession>
<evidence type="ECO:0000313" key="1">
    <source>
        <dbReference type="EMBL" id="AAT33232.1"/>
    </source>
</evidence>
<dbReference type="EMBL" id="AE017334">
    <property type="protein sequence ID" value="AAT33232.1"/>
    <property type="molecule type" value="Genomic_DNA"/>
</dbReference>
<gene>
    <name evidence="1" type="ordered locus">GBAA_4113</name>
</gene>
<accession>E9R044</accession>
<dbReference type="AlphaFoldDB" id="A0A0F7RDJ2"/>
<organism evidence="1 2">
    <name type="scientific">Bacillus anthracis</name>
    <name type="common">anthrax bacterium</name>
    <dbReference type="NCBI Taxonomy" id="1392"/>
    <lineage>
        <taxon>Bacteria</taxon>
        <taxon>Bacillati</taxon>
        <taxon>Bacillota</taxon>
        <taxon>Bacilli</taxon>
        <taxon>Bacillales</taxon>
        <taxon>Bacillaceae</taxon>
        <taxon>Bacillus</taxon>
        <taxon>Bacillus cereus group</taxon>
    </lineage>
</organism>
<dbReference type="Proteomes" id="UP000000594">
    <property type="component" value="Chromosome"/>
</dbReference>
<accession>A0A0F7RDJ2</accession>
<protein>
    <submittedName>
        <fullName evidence="1">Uncharacterized protein</fullName>
    </submittedName>
</protein>
<dbReference type="PATRIC" id="fig|1392.236.peg.4244"/>
<dbReference type="KEGG" id="bar:GBAA_4113"/>
<sequence>MERVKEAIKGYINHLQQSAAESRKESDKAYDNGDLGLSGYYRGQWIANEGTAIALTTILSKYKEEEQ</sequence>
<name>A0A0F7RDJ2_BACAN</name>
<evidence type="ECO:0000313" key="2">
    <source>
        <dbReference type="Proteomes" id="UP000000594"/>
    </source>
</evidence>
<reference evidence="1 2" key="1">
    <citation type="journal article" date="2009" name="J. Bacteriol.">
        <title>The complete genome sequence of Bacillus anthracis Ames 'Ancestor'.</title>
        <authorList>
            <person name="Ravel J."/>
            <person name="Jiang L."/>
            <person name="Stanley S.T."/>
            <person name="Wilson M.R."/>
            <person name="Decker R.S."/>
            <person name="Read T.D."/>
            <person name="Worsham P."/>
            <person name="Keim P.S."/>
            <person name="Salzberg S.L."/>
            <person name="Fraser-Liggett C.M."/>
            <person name="Rasko D.A."/>
        </authorList>
    </citation>
    <scope>NUCLEOTIDE SEQUENCE [LARGE SCALE GENOMIC DNA]</scope>
    <source>
        <strain evidence="2">Ames ancestor</strain>
    </source>
</reference>
<accession>E9R045</accession>